<protein>
    <submittedName>
        <fullName evidence="2">Uncharacterized protein</fullName>
    </submittedName>
</protein>
<dbReference type="EMBL" id="GBRH01159242">
    <property type="protein sequence ID" value="JAE38654.1"/>
    <property type="molecule type" value="Transcribed_RNA"/>
</dbReference>
<evidence type="ECO:0000256" key="1">
    <source>
        <dbReference type="SAM" id="MobiDB-lite"/>
    </source>
</evidence>
<reference evidence="2" key="2">
    <citation type="journal article" date="2015" name="Data Brief">
        <title>Shoot transcriptome of the giant reed, Arundo donax.</title>
        <authorList>
            <person name="Barrero R.A."/>
            <person name="Guerrero F.D."/>
            <person name="Moolhuijzen P."/>
            <person name="Goolsby J.A."/>
            <person name="Tidwell J."/>
            <person name="Bellgard S.E."/>
            <person name="Bellgard M.I."/>
        </authorList>
    </citation>
    <scope>NUCLEOTIDE SEQUENCE</scope>
    <source>
        <tissue evidence="2">Shoot tissue taken approximately 20 cm above the soil surface</tissue>
    </source>
</reference>
<evidence type="ECO:0000313" key="2">
    <source>
        <dbReference type="EMBL" id="JAE38654.1"/>
    </source>
</evidence>
<dbReference type="AlphaFoldDB" id="A0A0A9HS76"/>
<reference evidence="2" key="1">
    <citation type="submission" date="2014-09" db="EMBL/GenBank/DDBJ databases">
        <authorList>
            <person name="Magalhaes I.L.F."/>
            <person name="Oliveira U."/>
            <person name="Santos F.R."/>
            <person name="Vidigal T.H.D.A."/>
            <person name="Brescovit A.D."/>
            <person name="Santos A.J."/>
        </authorList>
    </citation>
    <scope>NUCLEOTIDE SEQUENCE</scope>
    <source>
        <tissue evidence="2">Shoot tissue taken approximately 20 cm above the soil surface</tissue>
    </source>
</reference>
<name>A0A0A9HS76_ARUDO</name>
<feature type="region of interest" description="Disordered" evidence="1">
    <location>
        <begin position="1"/>
        <end position="27"/>
    </location>
</feature>
<accession>A0A0A9HS76</accession>
<sequence>MRMVARPYASEHQQPAPSVSASSPPQTRLDLRWHHQHVVRRAGRSCYPHSRRIFLRRRQGARSKGRSPAFYQWLGSGWEQRGWAQIYDGECELMPSPLQLQPLQAVRVWRHDIQR</sequence>
<proteinExistence type="predicted"/>
<feature type="compositionally biased region" description="Low complexity" evidence="1">
    <location>
        <begin position="13"/>
        <end position="26"/>
    </location>
</feature>
<organism evidence="2">
    <name type="scientific">Arundo donax</name>
    <name type="common">Giant reed</name>
    <name type="synonym">Donax arundinaceus</name>
    <dbReference type="NCBI Taxonomy" id="35708"/>
    <lineage>
        <taxon>Eukaryota</taxon>
        <taxon>Viridiplantae</taxon>
        <taxon>Streptophyta</taxon>
        <taxon>Embryophyta</taxon>
        <taxon>Tracheophyta</taxon>
        <taxon>Spermatophyta</taxon>
        <taxon>Magnoliopsida</taxon>
        <taxon>Liliopsida</taxon>
        <taxon>Poales</taxon>
        <taxon>Poaceae</taxon>
        <taxon>PACMAD clade</taxon>
        <taxon>Arundinoideae</taxon>
        <taxon>Arundineae</taxon>
        <taxon>Arundo</taxon>
    </lineage>
</organism>